<evidence type="ECO:0000313" key="1">
    <source>
        <dbReference type="EMBL" id="GBP36345.1"/>
    </source>
</evidence>
<name>A0A4C1VFB0_EUMVA</name>
<protein>
    <submittedName>
        <fullName evidence="1">Uncharacterized protein</fullName>
    </submittedName>
</protein>
<dbReference type="AlphaFoldDB" id="A0A4C1VFB0"/>
<accession>A0A4C1VFB0</accession>
<proteinExistence type="predicted"/>
<keyword evidence="2" id="KW-1185">Reference proteome</keyword>
<gene>
    <name evidence="1" type="ORF">EVAR_22477_1</name>
</gene>
<evidence type="ECO:0000313" key="2">
    <source>
        <dbReference type="Proteomes" id="UP000299102"/>
    </source>
</evidence>
<organism evidence="1 2">
    <name type="scientific">Eumeta variegata</name>
    <name type="common">Bagworm moth</name>
    <name type="synonym">Eumeta japonica</name>
    <dbReference type="NCBI Taxonomy" id="151549"/>
    <lineage>
        <taxon>Eukaryota</taxon>
        <taxon>Metazoa</taxon>
        <taxon>Ecdysozoa</taxon>
        <taxon>Arthropoda</taxon>
        <taxon>Hexapoda</taxon>
        <taxon>Insecta</taxon>
        <taxon>Pterygota</taxon>
        <taxon>Neoptera</taxon>
        <taxon>Endopterygota</taxon>
        <taxon>Lepidoptera</taxon>
        <taxon>Glossata</taxon>
        <taxon>Ditrysia</taxon>
        <taxon>Tineoidea</taxon>
        <taxon>Psychidae</taxon>
        <taxon>Oiketicinae</taxon>
        <taxon>Eumeta</taxon>
    </lineage>
</organism>
<dbReference type="Proteomes" id="UP000299102">
    <property type="component" value="Unassembled WGS sequence"/>
</dbReference>
<dbReference type="EMBL" id="BGZK01000317">
    <property type="protein sequence ID" value="GBP36345.1"/>
    <property type="molecule type" value="Genomic_DNA"/>
</dbReference>
<sequence length="95" mass="10535">MNLENRSGLKISSSNVNSKELNFQILGPQITEIGCGGCVIPEKWNCEKKKSRSEKSQCGQDLKVAYETQFRIKLVHVIGIAAVPGSNRDRDGDRD</sequence>
<comment type="caution">
    <text evidence="1">The sequence shown here is derived from an EMBL/GenBank/DDBJ whole genome shotgun (WGS) entry which is preliminary data.</text>
</comment>
<reference evidence="1 2" key="1">
    <citation type="journal article" date="2019" name="Commun. Biol.">
        <title>The bagworm genome reveals a unique fibroin gene that provides high tensile strength.</title>
        <authorList>
            <person name="Kono N."/>
            <person name="Nakamura H."/>
            <person name="Ohtoshi R."/>
            <person name="Tomita M."/>
            <person name="Numata K."/>
            <person name="Arakawa K."/>
        </authorList>
    </citation>
    <scope>NUCLEOTIDE SEQUENCE [LARGE SCALE GENOMIC DNA]</scope>
</reference>